<sequence>MNIDVSPCLILGNNEYHHLKKMLFSILDQVENINTLFVGVGRTPIPLMSLIECYCGKEKVIHLPLSGFRHNYPGENHELLRSPLNKQHMLSLDEHFKNFVPVHRLKDIDQILLIDFVDSGASLAAVARYLSQYIKNAKLDCRVHPIALYKSKISTDFRQTLDAINLSFTAVEIPSFSNHITDGEFKFGRGKYYDVISPYNRSFSIEAGDQTHQLVSDFTQYHHYQVQLIQRMLVDEEIENPLVGEMSLEFVSNGTVIKHCSSSVESNRLCRLFNSFPYHVKANQLEKEVQYSFVSGMTLEKQVFSEQKGAFKSIAQLAHYLGEIHWHSPILFPDYANICHQRGATVIKNNHCYGYFSQIHGDLHFRNMIVDDNNKLIFIDRMRACGDIYYDFPFVVSLLGQARQTKKAFYVDLVEVFFCNYELYVDKKDNFYQAFLVNFIHYCHIASRTHKNIIPAFQEWSDADKIAEIASKYSCFKEFLRQEYNLFSPQKIAKLSSVNKDDFHV</sequence>
<dbReference type="InterPro" id="IPR011009">
    <property type="entry name" value="Kinase-like_dom_sf"/>
</dbReference>
<name>A0A427TYU0_9VIBR</name>
<comment type="caution">
    <text evidence="1">The sequence shown here is derived from an EMBL/GenBank/DDBJ whole genome shotgun (WGS) entry which is preliminary data.</text>
</comment>
<dbReference type="OrthoDB" id="3806873at2"/>
<keyword evidence="2" id="KW-1185">Reference proteome</keyword>
<evidence type="ECO:0000313" key="1">
    <source>
        <dbReference type="EMBL" id="RSD29622.1"/>
    </source>
</evidence>
<dbReference type="EMBL" id="RSFA01000125">
    <property type="protein sequence ID" value="RSD29622.1"/>
    <property type="molecule type" value="Genomic_DNA"/>
</dbReference>
<accession>A0A427TYU0</accession>
<reference evidence="1 2" key="1">
    <citation type="submission" date="2018-12" db="EMBL/GenBank/DDBJ databases">
        <title>Genomic taxonomy of the Vibrionaceae family.</title>
        <authorList>
            <person name="Gomez-Gil B."/>
            <person name="Enciso-Ibarra K."/>
        </authorList>
    </citation>
    <scope>NUCLEOTIDE SEQUENCE [LARGE SCALE GENOMIC DNA]</scope>
    <source>
        <strain evidence="1 2">CAIM 594</strain>
    </source>
</reference>
<dbReference type="RefSeq" id="WP_125323159.1">
    <property type="nucleotide sequence ID" value="NZ_AP024889.1"/>
</dbReference>
<gene>
    <name evidence="1" type="ORF">EJA03_18195</name>
</gene>
<dbReference type="AlphaFoldDB" id="A0A427TYU0"/>
<proteinExistence type="predicted"/>
<evidence type="ECO:0000313" key="2">
    <source>
        <dbReference type="Proteomes" id="UP000269041"/>
    </source>
</evidence>
<organism evidence="1 2">
    <name type="scientific">Vibrio pectenicida</name>
    <dbReference type="NCBI Taxonomy" id="62763"/>
    <lineage>
        <taxon>Bacteria</taxon>
        <taxon>Pseudomonadati</taxon>
        <taxon>Pseudomonadota</taxon>
        <taxon>Gammaproteobacteria</taxon>
        <taxon>Vibrionales</taxon>
        <taxon>Vibrionaceae</taxon>
        <taxon>Vibrio</taxon>
    </lineage>
</organism>
<dbReference type="SUPFAM" id="SSF56112">
    <property type="entry name" value="Protein kinase-like (PK-like)"/>
    <property type="match status" value="1"/>
</dbReference>
<dbReference type="Proteomes" id="UP000269041">
    <property type="component" value="Unassembled WGS sequence"/>
</dbReference>
<protein>
    <submittedName>
        <fullName evidence="1">Uncharacterized protein</fullName>
    </submittedName>
</protein>